<sequence length="131" mass="14454">MATRHREHFYCRCHCSSSHDLYRYPTIFPSVLFAIFRLFFDIPTPTGKNDGSVRGERYFTCPRGHELSIRENNITRVLSQPATRSSAAKAAAPAATTKTTKSCPSSVITTTSTIQTSVVAKRQPIATSSSP</sequence>
<dbReference type="Gene3D" id="2.30.30.190">
    <property type="entry name" value="CAP Gly-rich-like domain"/>
    <property type="match status" value="1"/>
</dbReference>
<keyword evidence="2" id="KW-0812">Transmembrane</keyword>
<dbReference type="InterPro" id="IPR000938">
    <property type="entry name" value="CAP-Gly_domain"/>
</dbReference>
<evidence type="ECO:0000259" key="3">
    <source>
        <dbReference type="PROSITE" id="PS50245"/>
    </source>
</evidence>
<evidence type="ECO:0000313" key="5">
    <source>
        <dbReference type="Proteomes" id="UP000001055"/>
    </source>
</evidence>
<feature type="transmembrane region" description="Helical" evidence="2">
    <location>
        <begin position="21"/>
        <end position="40"/>
    </location>
</feature>
<dbReference type="Pfam" id="PF01302">
    <property type="entry name" value="CAP_GLY"/>
    <property type="match status" value="1"/>
</dbReference>
<dbReference type="EMBL" id="CH445335">
    <property type="protein sequence ID" value="EAT84789.1"/>
    <property type="molecule type" value="Genomic_DNA"/>
</dbReference>
<dbReference type="RefSeq" id="XP_001797662.1">
    <property type="nucleotide sequence ID" value="XM_001797610.1"/>
</dbReference>
<accession>Q0ULP1</accession>
<feature type="domain" description="CAP-Gly" evidence="3">
    <location>
        <begin position="40"/>
        <end position="70"/>
    </location>
</feature>
<evidence type="ECO:0000256" key="2">
    <source>
        <dbReference type="SAM" id="Phobius"/>
    </source>
</evidence>
<dbReference type="AlphaFoldDB" id="Q0ULP1"/>
<dbReference type="Proteomes" id="UP000001055">
    <property type="component" value="Unassembled WGS sequence"/>
</dbReference>
<proteinExistence type="predicted"/>
<feature type="region of interest" description="Disordered" evidence="1">
    <location>
        <begin position="80"/>
        <end position="104"/>
    </location>
</feature>
<keyword evidence="2" id="KW-0472">Membrane</keyword>
<dbReference type="InterPro" id="IPR036859">
    <property type="entry name" value="CAP-Gly_dom_sf"/>
</dbReference>
<dbReference type="GeneID" id="5974555"/>
<protein>
    <recommendedName>
        <fullName evidence="3">CAP-Gly domain-containing protein</fullName>
    </recommendedName>
</protein>
<dbReference type="InParanoid" id="Q0ULP1"/>
<dbReference type="STRING" id="321614.Q0ULP1"/>
<gene>
    <name evidence="4" type="ORF">SNOG_07323</name>
</gene>
<keyword evidence="2" id="KW-1133">Transmembrane helix</keyword>
<evidence type="ECO:0000256" key="1">
    <source>
        <dbReference type="SAM" id="MobiDB-lite"/>
    </source>
</evidence>
<feature type="compositionally biased region" description="Low complexity" evidence="1">
    <location>
        <begin position="81"/>
        <end position="104"/>
    </location>
</feature>
<dbReference type="SUPFAM" id="SSF74924">
    <property type="entry name" value="Cap-Gly domain"/>
    <property type="match status" value="1"/>
</dbReference>
<evidence type="ECO:0000313" key="4">
    <source>
        <dbReference type="EMBL" id="EAT84789.1"/>
    </source>
</evidence>
<dbReference type="KEGG" id="pno:SNOG_07323"/>
<name>Q0ULP1_PHANO</name>
<reference evidence="5" key="1">
    <citation type="journal article" date="2007" name="Plant Cell">
        <title>Dothideomycete-plant interactions illuminated by genome sequencing and EST analysis of the wheat pathogen Stagonospora nodorum.</title>
        <authorList>
            <person name="Hane J.K."/>
            <person name="Lowe R.G."/>
            <person name="Solomon P.S."/>
            <person name="Tan K.C."/>
            <person name="Schoch C.L."/>
            <person name="Spatafora J.W."/>
            <person name="Crous P.W."/>
            <person name="Kodira C."/>
            <person name="Birren B.W."/>
            <person name="Galagan J.E."/>
            <person name="Torriani S.F."/>
            <person name="McDonald B.A."/>
            <person name="Oliver R.P."/>
        </authorList>
    </citation>
    <scope>NUCLEOTIDE SEQUENCE [LARGE SCALE GENOMIC DNA]</scope>
    <source>
        <strain evidence="5">SN15 / ATCC MYA-4574 / FGSC 10173</strain>
    </source>
</reference>
<organism evidence="4 5">
    <name type="scientific">Phaeosphaeria nodorum (strain SN15 / ATCC MYA-4574 / FGSC 10173)</name>
    <name type="common">Glume blotch fungus</name>
    <name type="synonym">Parastagonospora nodorum</name>
    <dbReference type="NCBI Taxonomy" id="321614"/>
    <lineage>
        <taxon>Eukaryota</taxon>
        <taxon>Fungi</taxon>
        <taxon>Dikarya</taxon>
        <taxon>Ascomycota</taxon>
        <taxon>Pezizomycotina</taxon>
        <taxon>Dothideomycetes</taxon>
        <taxon>Pleosporomycetidae</taxon>
        <taxon>Pleosporales</taxon>
        <taxon>Pleosporineae</taxon>
        <taxon>Phaeosphaeriaceae</taxon>
        <taxon>Parastagonospora</taxon>
    </lineage>
</organism>
<dbReference type="PROSITE" id="PS50245">
    <property type="entry name" value="CAP_GLY_2"/>
    <property type="match status" value="1"/>
</dbReference>